<keyword evidence="7" id="KW-0489">Methyltransferase</keyword>
<dbReference type="InterPro" id="IPR014048">
    <property type="entry name" value="MethylDNA_cys_MeTrfase_DNA-bd"/>
</dbReference>
<dbReference type="EMBL" id="CDQK01000004">
    <property type="protein sequence ID" value="CEP23634.1"/>
    <property type="molecule type" value="Genomic_DNA"/>
</dbReference>
<evidence type="ECO:0000313" key="6">
    <source>
        <dbReference type="EMBL" id="CEP23634.1"/>
    </source>
</evidence>
<dbReference type="InterPro" id="IPR036388">
    <property type="entry name" value="WH-like_DNA-bd_sf"/>
</dbReference>
<evidence type="ECO:0000259" key="5">
    <source>
        <dbReference type="Pfam" id="PF01035"/>
    </source>
</evidence>
<dbReference type="OMA" id="DEAEWWF"/>
<evidence type="ECO:0000256" key="1">
    <source>
        <dbReference type="ARBA" id="ARBA00022763"/>
    </source>
</evidence>
<dbReference type="GeneID" id="30990800"/>
<dbReference type="Proteomes" id="UP000038830">
    <property type="component" value="Unassembled WGS sequence"/>
</dbReference>
<keyword evidence="1" id="KW-0227">DNA damage</keyword>
<dbReference type="GO" id="GO:0008168">
    <property type="term" value="F:methyltransferase activity"/>
    <property type="evidence" value="ECO:0007669"/>
    <property type="project" value="UniProtKB-KW"/>
</dbReference>
<dbReference type="GO" id="GO:0032259">
    <property type="term" value="P:methylation"/>
    <property type="evidence" value="ECO:0007669"/>
    <property type="project" value="UniProtKB-KW"/>
</dbReference>
<keyword evidence="7" id="KW-0808">Transferase</keyword>
<dbReference type="RefSeq" id="XP_020070503.1">
    <property type="nucleotide sequence ID" value="XM_020216404.1"/>
</dbReference>
<dbReference type="CDD" id="cd06445">
    <property type="entry name" value="ATase"/>
    <property type="match status" value="1"/>
</dbReference>
<keyword evidence="9" id="KW-1185">Reference proteome</keyword>
<evidence type="ECO:0000256" key="4">
    <source>
        <dbReference type="ARBA" id="ARBA00033095"/>
    </source>
</evidence>
<dbReference type="PANTHER" id="PTHR42942">
    <property type="entry name" value="6-O-METHYLGUANINE DNA METHYLTRANSFERASE"/>
    <property type="match status" value="1"/>
</dbReference>
<evidence type="ECO:0000313" key="8">
    <source>
        <dbReference type="Proteomes" id="UP000038830"/>
    </source>
</evidence>
<dbReference type="OrthoDB" id="2548197at2759"/>
<dbReference type="Gene3D" id="1.10.10.10">
    <property type="entry name" value="Winged helix-like DNA-binding domain superfamily/Winged helix DNA-binding domain"/>
    <property type="match status" value="1"/>
</dbReference>
<dbReference type="EMBL" id="KV453930">
    <property type="protein sequence ID" value="ODV73464.1"/>
    <property type="molecule type" value="Genomic_DNA"/>
</dbReference>
<sequence length="125" mass="14444">MSREDEARAFHYAVYDMVQSIPYGKVTSYGHIAKLVYKPRNSRHVGQALKSLPSEGVVKDYPYSQENVPWWRVISSSGVISVRDRDAMQRQATMLRREGVEVGEGNYKISLVDYGWFPETEFDDY</sequence>
<dbReference type="InterPro" id="IPR036217">
    <property type="entry name" value="MethylDNA_cys_MeTrfase_DNAb"/>
</dbReference>
<evidence type="ECO:0000256" key="2">
    <source>
        <dbReference type="ARBA" id="ARBA00030795"/>
    </source>
</evidence>
<evidence type="ECO:0000313" key="7">
    <source>
        <dbReference type="EMBL" id="ODV73464.1"/>
    </source>
</evidence>
<evidence type="ECO:0000313" key="9">
    <source>
        <dbReference type="Proteomes" id="UP000094389"/>
    </source>
</evidence>
<reference evidence="7 9" key="3">
    <citation type="journal article" date="2016" name="Proc. Natl. Acad. Sci. U.S.A.">
        <title>Comparative genomics of biotechnologically important yeasts.</title>
        <authorList>
            <person name="Riley R."/>
            <person name="Haridas S."/>
            <person name="Wolfe K.H."/>
            <person name="Lopes M.R."/>
            <person name="Hittinger C.T."/>
            <person name="Goeker M."/>
            <person name="Salamov A.A."/>
            <person name="Wisecaver J.H."/>
            <person name="Long T.M."/>
            <person name="Calvey C.H."/>
            <person name="Aerts A.L."/>
            <person name="Barry K.W."/>
            <person name="Choi C."/>
            <person name="Clum A."/>
            <person name="Coughlan A.Y."/>
            <person name="Deshpande S."/>
            <person name="Douglass A.P."/>
            <person name="Hanson S.J."/>
            <person name="Klenk H.-P."/>
            <person name="LaButti K.M."/>
            <person name="Lapidus A."/>
            <person name="Lindquist E.A."/>
            <person name="Lipzen A.M."/>
            <person name="Meier-Kolthoff J.P."/>
            <person name="Ohm R.A."/>
            <person name="Otillar R.P."/>
            <person name="Pangilinan J.L."/>
            <person name="Peng Y."/>
            <person name="Rokas A."/>
            <person name="Rosa C.A."/>
            <person name="Scheuner C."/>
            <person name="Sibirny A.A."/>
            <person name="Slot J.C."/>
            <person name="Stielow J.B."/>
            <person name="Sun H."/>
            <person name="Kurtzman C.P."/>
            <person name="Blackwell M."/>
            <person name="Grigoriev I.V."/>
            <person name="Jeffries T.W."/>
        </authorList>
    </citation>
    <scope>NUCLEOTIDE SEQUENCE [LARGE SCALE GENOMIC DNA]</scope>
    <source>
        <strain evidence="9">ATCC 18201 / CBS 1600 / BCRC 20928 / JCM 3617 / NBRC 0987 / NRRL Y-1542</strain>
        <strain evidence="7">NRRL Y-1542</strain>
    </source>
</reference>
<accession>A0A1E4S1S4</accession>
<reference evidence="6" key="1">
    <citation type="submission" date="2014-12" db="EMBL/GenBank/DDBJ databases">
        <authorList>
            <person name="Jaenicke S."/>
        </authorList>
    </citation>
    <scope>NUCLEOTIDE SEQUENCE [LARGE SCALE GENOMIC DNA]</scope>
    <source>
        <strain evidence="6">CBS1600</strain>
    </source>
</reference>
<dbReference type="SUPFAM" id="SSF46767">
    <property type="entry name" value="Methylated DNA-protein cysteine methyltransferase, C-terminal domain"/>
    <property type="match status" value="1"/>
</dbReference>
<accession>A0A0H5CGB5</accession>
<gene>
    <name evidence="6" type="ORF">BN1211_4276</name>
    <name evidence="7" type="ORF">CYBJADRAFT_172878</name>
</gene>
<name>A0A0H5CGB5_CYBJN</name>
<dbReference type="PANTHER" id="PTHR42942:SF1">
    <property type="entry name" value="ALKYLTRANSFERASE-LIKE PROTEIN 1"/>
    <property type="match status" value="1"/>
</dbReference>
<dbReference type="AlphaFoldDB" id="A0A0H5CGB5"/>
<evidence type="ECO:0000256" key="3">
    <source>
        <dbReference type="ARBA" id="ARBA00031621"/>
    </source>
</evidence>
<organism evidence="6 8">
    <name type="scientific">Cyberlindnera jadinii (strain ATCC 18201 / CBS 1600 / BCRC 20928 / JCM 3617 / NBRC 0987 / NRRL Y-1542)</name>
    <name type="common">Torula yeast</name>
    <name type="synonym">Candida utilis</name>
    <dbReference type="NCBI Taxonomy" id="983966"/>
    <lineage>
        <taxon>Eukaryota</taxon>
        <taxon>Fungi</taxon>
        <taxon>Dikarya</taxon>
        <taxon>Ascomycota</taxon>
        <taxon>Saccharomycotina</taxon>
        <taxon>Saccharomycetes</taxon>
        <taxon>Phaffomycetales</taxon>
        <taxon>Phaffomycetaceae</taxon>
        <taxon>Cyberlindnera</taxon>
    </lineage>
</organism>
<dbReference type="Pfam" id="PF01035">
    <property type="entry name" value="DNA_binding_1"/>
    <property type="match status" value="1"/>
</dbReference>
<reference evidence="8" key="2">
    <citation type="journal article" date="2015" name="J. Biotechnol.">
        <title>The structure of the Cyberlindnera jadinii genome and its relation to Candida utilis analyzed by the occurrence of single nucleotide polymorphisms.</title>
        <authorList>
            <person name="Rupp O."/>
            <person name="Brinkrolf K."/>
            <person name="Buerth C."/>
            <person name="Kunigo M."/>
            <person name="Schneider J."/>
            <person name="Jaenicke S."/>
            <person name="Goesmann A."/>
            <person name="Puehler A."/>
            <person name="Jaeger K.-E."/>
            <person name="Ernst J.F."/>
        </authorList>
    </citation>
    <scope>NUCLEOTIDE SEQUENCE [LARGE SCALE GENOMIC DNA]</scope>
    <source>
        <strain evidence="8">ATCC 18201 / CBS 1600 / BCRC 20928 / JCM 3617 / NBRC 0987 / NRRL Y-1542</strain>
    </source>
</reference>
<feature type="domain" description="Methylated-DNA-[protein]-cysteine S-methyltransferase DNA binding" evidence="5">
    <location>
        <begin position="10"/>
        <end position="100"/>
    </location>
</feature>
<dbReference type="GO" id="GO:0006281">
    <property type="term" value="P:DNA repair"/>
    <property type="evidence" value="ECO:0007669"/>
    <property type="project" value="InterPro"/>
</dbReference>
<protein>
    <recommendedName>
        <fullName evidence="2">6-O-methylguanine-DNA methyltransferase</fullName>
    </recommendedName>
    <alternativeName>
        <fullName evidence="4">DNA repair MTase</fullName>
    </alternativeName>
    <alternativeName>
        <fullName evidence="3">O-6-methylguanine-DNA-alkyltransferase</fullName>
    </alternativeName>
</protein>
<dbReference type="STRING" id="983966.A0A0H5CGB5"/>
<dbReference type="InterPro" id="IPR052520">
    <property type="entry name" value="ATL_DNA_repair"/>
</dbReference>
<proteinExistence type="predicted"/>
<dbReference type="Proteomes" id="UP000094389">
    <property type="component" value="Unassembled WGS sequence"/>
</dbReference>